<dbReference type="EMBL" id="MNCJ02000324">
    <property type="protein sequence ID" value="KAF5790090.1"/>
    <property type="molecule type" value="Genomic_DNA"/>
</dbReference>
<accession>A0A9K3I569</accession>
<proteinExistence type="predicted"/>
<organism evidence="2 3">
    <name type="scientific">Helianthus annuus</name>
    <name type="common">Common sunflower</name>
    <dbReference type="NCBI Taxonomy" id="4232"/>
    <lineage>
        <taxon>Eukaryota</taxon>
        <taxon>Viridiplantae</taxon>
        <taxon>Streptophyta</taxon>
        <taxon>Embryophyta</taxon>
        <taxon>Tracheophyta</taxon>
        <taxon>Spermatophyta</taxon>
        <taxon>Magnoliopsida</taxon>
        <taxon>eudicotyledons</taxon>
        <taxon>Gunneridae</taxon>
        <taxon>Pentapetalae</taxon>
        <taxon>asterids</taxon>
        <taxon>campanulids</taxon>
        <taxon>Asterales</taxon>
        <taxon>Asteraceae</taxon>
        <taxon>Asteroideae</taxon>
        <taxon>Heliantheae alliance</taxon>
        <taxon>Heliantheae</taxon>
        <taxon>Helianthus</taxon>
    </lineage>
</organism>
<dbReference type="Proteomes" id="UP000215914">
    <property type="component" value="Unassembled WGS sequence"/>
</dbReference>
<gene>
    <name evidence="2" type="ORF">HanXRQr2_Chr09g0378991</name>
</gene>
<evidence type="ECO:0000313" key="3">
    <source>
        <dbReference type="Proteomes" id="UP000215914"/>
    </source>
</evidence>
<dbReference type="Gramene" id="mRNA:HanXRQr2_Chr09g0378991">
    <property type="protein sequence ID" value="CDS:HanXRQr2_Chr09g0378991.1"/>
    <property type="gene ID" value="HanXRQr2_Chr09g0378991"/>
</dbReference>
<sequence length="51" mass="6108">MSWKNHFEKPISCFKKLSRTPPKISHFKNYKPRNIKHPKSEGNIHAKLHLK</sequence>
<reference evidence="2" key="2">
    <citation type="submission" date="2020-06" db="EMBL/GenBank/DDBJ databases">
        <title>Helianthus annuus Genome sequencing and assembly Release 2.</title>
        <authorList>
            <person name="Gouzy J."/>
            <person name="Langlade N."/>
            <person name="Munos S."/>
        </authorList>
    </citation>
    <scope>NUCLEOTIDE SEQUENCE</scope>
    <source>
        <tissue evidence="2">Leaves</tissue>
    </source>
</reference>
<feature type="compositionally biased region" description="Basic residues" evidence="1">
    <location>
        <begin position="25"/>
        <end position="37"/>
    </location>
</feature>
<evidence type="ECO:0000256" key="1">
    <source>
        <dbReference type="SAM" id="MobiDB-lite"/>
    </source>
</evidence>
<keyword evidence="3" id="KW-1185">Reference proteome</keyword>
<dbReference type="AlphaFoldDB" id="A0A9K3I569"/>
<protein>
    <submittedName>
        <fullName evidence="2">Uncharacterized protein</fullName>
    </submittedName>
</protein>
<evidence type="ECO:0000313" key="2">
    <source>
        <dbReference type="EMBL" id="KAF5790090.1"/>
    </source>
</evidence>
<comment type="caution">
    <text evidence="2">The sequence shown here is derived from an EMBL/GenBank/DDBJ whole genome shotgun (WGS) entry which is preliminary data.</text>
</comment>
<reference evidence="2" key="1">
    <citation type="journal article" date="2017" name="Nature">
        <title>The sunflower genome provides insights into oil metabolism, flowering and Asterid evolution.</title>
        <authorList>
            <person name="Badouin H."/>
            <person name="Gouzy J."/>
            <person name="Grassa C.J."/>
            <person name="Murat F."/>
            <person name="Staton S.E."/>
            <person name="Cottret L."/>
            <person name="Lelandais-Briere C."/>
            <person name="Owens G.L."/>
            <person name="Carrere S."/>
            <person name="Mayjonade B."/>
            <person name="Legrand L."/>
            <person name="Gill N."/>
            <person name="Kane N.C."/>
            <person name="Bowers J.E."/>
            <person name="Hubner S."/>
            <person name="Bellec A."/>
            <person name="Berard A."/>
            <person name="Berges H."/>
            <person name="Blanchet N."/>
            <person name="Boniface M.C."/>
            <person name="Brunel D."/>
            <person name="Catrice O."/>
            <person name="Chaidir N."/>
            <person name="Claudel C."/>
            <person name="Donnadieu C."/>
            <person name="Faraut T."/>
            <person name="Fievet G."/>
            <person name="Helmstetter N."/>
            <person name="King M."/>
            <person name="Knapp S.J."/>
            <person name="Lai Z."/>
            <person name="Le Paslier M.C."/>
            <person name="Lippi Y."/>
            <person name="Lorenzon L."/>
            <person name="Mandel J.R."/>
            <person name="Marage G."/>
            <person name="Marchand G."/>
            <person name="Marquand E."/>
            <person name="Bret-Mestries E."/>
            <person name="Morien E."/>
            <person name="Nambeesan S."/>
            <person name="Nguyen T."/>
            <person name="Pegot-Espagnet P."/>
            <person name="Pouilly N."/>
            <person name="Raftis F."/>
            <person name="Sallet E."/>
            <person name="Schiex T."/>
            <person name="Thomas J."/>
            <person name="Vandecasteele C."/>
            <person name="Vares D."/>
            <person name="Vear F."/>
            <person name="Vautrin S."/>
            <person name="Crespi M."/>
            <person name="Mangin B."/>
            <person name="Burke J.M."/>
            <person name="Salse J."/>
            <person name="Munos S."/>
            <person name="Vincourt P."/>
            <person name="Rieseberg L.H."/>
            <person name="Langlade N.B."/>
        </authorList>
    </citation>
    <scope>NUCLEOTIDE SEQUENCE</scope>
    <source>
        <tissue evidence="2">Leaves</tissue>
    </source>
</reference>
<name>A0A9K3I569_HELAN</name>
<feature type="region of interest" description="Disordered" evidence="1">
    <location>
        <begin position="24"/>
        <end position="51"/>
    </location>
</feature>